<dbReference type="Proteomes" id="UP000054564">
    <property type="component" value="Unassembled WGS sequence"/>
</dbReference>
<protein>
    <submittedName>
        <fullName evidence="1">Uncharacterized protein</fullName>
    </submittedName>
</protein>
<organism evidence="1 2">
    <name type="scientific">Puccinia striiformis f. sp. tritici PST-78</name>
    <dbReference type="NCBI Taxonomy" id="1165861"/>
    <lineage>
        <taxon>Eukaryota</taxon>
        <taxon>Fungi</taxon>
        <taxon>Dikarya</taxon>
        <taxon>Basidiomycota</taxon>
        <taxon>Pucciniomycotina</taxon>
        <taxon>Pucciniomycetes</taxon>
        <taxon>Pucciniales</taxon>
        <taxon>Pucciniaceae</taxon>
        <taxon>Puccinia</taxon>
    </lineage>
</organism>
<proteinExistence type="predicted"/>
<accession>A0A0L0UQK8</accession>
<evidence type="ECO:0000313" key="2">
    <source>
        <dbReference type="Proteomes" id="UP000054564"/>
    </source>
</evidence>
<comment type="caution">
    <text evidence="1">The sequence shown here is derived from an EMBL/GenBank/DDBJ whole genome shotgun (WGS) entry which is preliminary data.</text>
</comment>
<reference evidence="2" key="1">
    <citation type="submission" date="2014-03" db="EMBL/GenBank/DDBJ databases">
        <title>The Genome Sequence of Puccinia striiformis f. sp. tritici PST-78.</title>
        <authorList>
            <consortium name="The Broad Institute Genome Sequencing Platform"/>
            <person name="Cuomo C."/>
            <person name="Hulbert S."/>
            <person name="Chen X."/>
            <person name="Walker B."/>
            <person name="Young S.K."/>
            <person name="Zeng Q."/>
            <person name="Gargeya S."/>
            <person name="Fitzgerald M."/>
            <person name="Haas B."/>
            <person name="Abouelleil A."/>
            <person name="Alvarado L."/>
            <person name="Arachchi H.M."/>
            <person name="Berlin A.M."/>
            <person name="Chapman S.B."/>
            <person name="Goldberg J."/>
            <person name="Griggs A."/>
            <person name="Gujja S."/>
            <person name="Hansen M."/>
            <person name="Howarth C."/>
            <person name="Imamovic A."/>
            <person name="Larimer J."/>
            <person name="McCowan C."/>
            <person name="Montmayeur A."/>
            <person name="Murphy C."/>
            <person name="Neiman D."/>
            <person name="Pearson M."/>
            <person name="Priest M."/>
            <person name="Roberts A."/>
            <person name="Saif S."/>
            <person name="Shea T."/>
            <person name="Sisk P."/>
            <person name="Sykes S."/>
            <person name="Wortman J."/>
            <person name="Nusbaum C."/>
            <person name="Birren B."/>
        </authorList>
    </citation>
    <scope>NUCLEOTIDE SEQUENCE [LARGE SCALE GENOMIC DNA]</scope>
    <source>
        <strain evidence="2">race PST-78</strain>
    </source>
</reference>
<keyword evidence="2" id="KW-1185">Reference proteome</keyword>
<dbReference type="EMBL" id="AJIL01000397">
    <property type="protein sequence ID" value="KNE89328.1"/>
    <property type="molecule type" value="Genomic_DNA"/>
</dbReference>
<gene>
    <name evidence="1" type="ORF">PSTG_17213</name>
</gene>
<sequence length="145" mass="15614">MPADWSVQALSGYSELLGASCQMVSTGKGQTVGIVGLTVLKLILIREKTQVTCQLSFLIASKQLVVKRKRHQLRCDIGQYGSRNGIYVQFDPGSTLKASHGPLGLEDKPCGTPITMPEPVTNTHNPQAVHITNHHAAAQPVVMVT</sequence>
<evidence type="ECO:0000313" key="1">
    <source>
        <dbReference type="EMBL" id="KNE89328.1"/>
    </source>
</evidence>
<dbReference type="AlphaFoldDB" id="A0A0L0UQK8"/>
<name>A0A0L0UQK8_9BASI</name>